<dbReference type="InterPro" id="IPR025943">
    <property type="entry name" value="Sigma_54_int_dom_ATP-bd_2"/>
</dbReference>
<dbReference type="OrthoDB" id="5287973at2"/>
<evidence type="ECO:0000256" key="4">
    <source>
        <dbReference type="ARBA" id="ARBA00023125"/>
    </source>
</evidence>
<dbReference type="InterPro" id="IPR027417">
    <property type="entry name" value="P-loop_NTPase"/>
</dbReference>
<keyword evidence="3" id="KW-0805">Transcription regulation</keyword>
<dbReference type="EMBL" id="CP003537">
    <property type="protein sequence ID" value="AGH96381.1"/>
    <property type="molecule type" value="Genomic_DNA"/>
</dbReference>
<dbReference type="InterPro" id="IPR009057">
    <property type="entry name" value="Homeodomain-like_sf"/>
</dbReference>
<dbReference type="GO" id="GO:0006355">
    <property type="term" value="P:regulation of DNA-templated transcription"/>
    <property type="evidence" value="ECO:0007669"/>
    <property type="project" value="InterPro"/>
</dbReference>
<dbReference type="GO" id="GO:0005524">
    <property type="term" value="F:ATP binding"/>
    <property type="evidence" value="ECO:0007669"/>
    <property type="project" value="UniProtKB-KW"/>
</dbReference>
<keyword evidence="1" id="KW-0547">Nucleotide-binding</keyword>
<dbReference type="Pfam" id="PF00072">
    <property type="entry name" value="Response_reg"/>
    <property type="match status" value="1"/>
</dbReference>
<dbReference type="InterPro" id="IPR002078">
    <property type="entry name" value="Sigma_54_int"/>
</dbReference>
<dbReference type="PANTHER" id="PTHR32071">
    <property type="entry name" value="TRANSCRIPTIONAL REGULATORY PROTEIN"/>
    <property type="match status" value="1"/>
</dbReference>
<evidence type="ECO:0000259" key="7">
    <source>
        <dbReference type="PROSITE" id="PS50045"/>
    </source>
</evidence>
<evidence type="ECO:0000313" key="10">
    <source>
        <dbReference type="Proteomes" id="UP000012040"/>
    </source>
</evidence>
<dbReference type="Gene3D" id="3.40.50.2300">
    <property type="match status" value="1"/>
</dbReference>
<dbReference type="SUPFAM" id="SSF52540">
    <property type="entry name" value="P-loop containing nucleoside triphosphate hydrolases"/>
    <property type="match status" value="1"/>
</dbReference>
<keyword evidence="4" id="KW-0238">DNA-binding</keyword>
<dbReference type="Pfam" id="PF00158">
    <property type="entry name" value="Sigma54_activat"/>
    <property type="match status" value="1"/>
</dbReference>
<name>M4VEB7_9BACT</name>
<dbReference type="PROSITE" id="PS50045">
    <property type="entry name" value="SIGMA54_INTERACT_4"/>
    <property type="match status" value="1"/>
</dbReference>
<dbReference type="PROSITE" id="PS00688">
    <property type="entry name" value="SIGMA54_INTERACT_3"/>
    <property type="match status" value="1"/>
</dbReference>
<dbReference type="Pfam" id="PF25601">
    <property type="entry name" value="AAA_lid_14"/>
    <property type="match status" value="1"/>
</dbReference>
<dbReference type="SMART" id="SM00448">
    <property type="entry name" value="REC"/>
    <property type="match status" value="1"/>
</dbReference>
<evidence type="ECO:0000256" key="1">
    <source>
        <dbReference type="ARBA" id="ARBA00022741"/>
    </source>
</evidence>
<dbReference type="InterPro" id="IPR058031">
    <property type="entry name" value="AAA_lid_NorR"/>
</dbReference>
<dbReference type="PATRIC" id="fig|1184267.3.peg.2192"/>
<evidence type="ECO:0000256" key="6">
    <source>
        <dbReference type="PROSITE-ProRule" id="PRU00169"/>
    </source>
</evidence>
<proteinExistence type="predicted"/>
<dbReference type="InterPro" id="IPR025662">
    <property type="entry name" value="Sigma_54_int_dom_ATP-bd_1"/>
</dbReference>
<dbReference type="GO" id="GO:0000160">
    <property type="term" value="P:phosphorelay signal transduction system"/>
    <property type="evidence" value="ECO:0007669"/>
    <property type="project" value="InterPro"/>
</dbReference>
<dbReference type="SMART" id="SM00382">
    <property type="entry name" value="AAA"/>
    <property type="match status" value="1"/>
</dbReference>
<evidence type="ECO:0000256" key="2">
    <source>
        <dbReference type="ARBA" id="ARBA00022840"/>
    </source>
</evidence>
<sequence length="467" mass="52146">MKPTRVLILDDESTLRTALFRLLDRKGYQVVTAQRLDEARSFMSPEKPFDIAIIDMNLPDGNGLDFLTEIKRVSPATQVIVLTGFASIDSAVQATQKGAYHFLTKPFNVEELMSLLDKALTQKNLEQENKQLRTELGSRYQFNQIIGESEGIKHCLSLVERVADSDSTVLIMGESGTGKELIARAIHYNSNRAKGPFIAINCGAIPSELLESELFGHVKGAFTGAISNRIGRFEMADEGTLFLDEIGDLDPSMQVKILRALQERIFEPVGSTKSVQVNVRVITATNVDLDKAVKDGRFREDLYYRLNVIPIQIPALRERRTDIPLLLNHFMTQFNRNKSKTLTGFSHDAMKCLVGYSWPGNIRELENLIERLSILKGSGSIDVNDLPAKYRSAVANFAETGAVEIPENGLDFNSAVDQFENALILKALEKTSWNKNQAAQLLRLNRTTLVEKMKKKGLKSSLPEAEL</sequence>
<reference evidence="9 10" key="1">
    <citation type="journal article" date="2013" name="ISME J.">
        <title>By their genes ye shall know them: genomic signatures of predatory bacteria.</title>
        <authorList>
            <person name="Pasternak Z."/>
            <person name="Pietrokovski S."/>
            <person name="Rotem O."/>
            <person name="Gophna U."/>
            <person name="Lurie-Weinberger M.N."/>
            <person name="Jurkevitch E."/>
        </authorList>
    </citation>
    <scope>NUCLEOTIDE SEQUENCE [LARGE SCALE GENOMIC DNA]</scope>
    <source>
        <strain evidence="9 10">JSS</strain>
    </source>
</reference>
<dbReference type="PANTHER" id="PTHR32071:SF57">
    <property type="entry name" value="C4-DICARBOXYLATE TRANSPORT TRANSCRIPTIONAL REGULATORY PROTEIN DCTD"/>
    <property type="match status" value="1"/>
</dbReference>
<dbReference type="FunFam" id="3.40.50.300:FF:000006">
    <property type="entry name" value="DNA-binding transcriptional regulator NtrC"/>
    <property type="match status" value="1"/>
</dbReference>
<evidence type="ECO:0000256" key="5">
    <source>
        <dbReference type="ARBA" id="ARBA00023163"/>
    </source>
</evidence>
<dbReference type="InterPro" id="IPR001789">
    <property type="entry name" value="Sig_transdc_resp-reg_receiver"/>
</dbReference>
<dbReference type="InterPro" id="IPR003593">
    <property type="entry name" value="AAA+_ATPase"/>
</dbReference>
<dbReference type="Pfam" id="PF02954">
    <property type="entry name" value="HTH_8"/>
    <property type="match status" value="1"/>
</dbReference>
<dbReference type="Gene3D" id="1.10.10.60">
    <property type="entry name" value="Homeodomain-like"/>
    <property type="match status" value="1"/>
</dbReference>
<feature type="domain" description="Sigma-54 factor interaction" evidence="7">
    <location>
        <begin position="145"/>
        <end position="374"/>
    </location>
</feature>
<dbReference type="AlphaFoldDB" id="M4VEB7"/>
<feature type="domain" description="Response regulatory" evidence="8">
    <location>
        <begin position="5"/>
        <end position="120"/>
    </location>
</feature>
<dbReference type="InterPro" id="IPR025944">
    <property type="entry name" value="Sigma_54_int_dom_CS"/>
</dbReference>
<evidence type="ECO:0000256" key="3">
    <source>
        <dbReference type="ARBA" id="ARBA00023015"/>
    </source>
</evidence>
<dbReference type="eggNOG" id="COG2204">
    <property type="taxonomic scope" value="Bacteria"/>
</dbReference>
<dbReference type="InterPro" id="IPR011006">
    <property type="entry name" value="CheY-like_superfamily"/>
</dbReference>
<dbReference type="SUPFAM" id="SSF52172">
    <property type="entry name" value="CheY-like"/>
    <property type="match status" value="1"/>
</dbReference>
<dbReference type="Gene3D" id="3.40.50.300">
    <property type="entry name" value="P-loop containing nucleotide triphosphate hydrolases"/>
    <property type="match status" value="1"/>
</dbReference>
<dbReference type="Proteomes" id="UP000012040">
    <property type="component" value="Chromosome"/>
</dbReference>
<dbReference type="PROSITE" id="PS50110">
    <property type="entry name" value="RESPONSE_REGULATORY"/>
    <property type="match status" value="1"/>
</dbReference>
<organism evidence="9 10">
    <name type="scientific">Pseudobdellovibrio exovorus JSS</name>
    <dbReference type="NCBI Taxonomy" id="1184267"/>
    <lineage>
        <taxon>Bacteria</taxon>
        <taxon>Pseudomonadati</taxon>
        <taxon>Bdellovibrionota</taxon>
        <taxon>Bdellovibrionia</taxon>
        <taxon>Bdellovibrionales</taxon>
        <taxon>Pseudobdellovibrionaceae</taxon>
        <taxon>Pseudobdellovibrio</taxon>
    </lineage>
</organism>
<keyword evidence="6" id="KW-0597">Phosphoprotein</keyword>
<feature type="modified residue" description="4-aspartylphosphate" evidence="6">
    <location>
        <position position="55"/>
    </location>
</feature>
<dbReference type="HOGENOM" id="CLU_000445_0_6_7"/>
<keyword evidence="2" id="KW-0067">ATP-binding</keyword>
<dbReference type="PROSITE" id="PS00675">
    <property type="entry name" value="SIGMA54_INTERACT_1"/>
    <property type="match status" value="1"/>
</dbReference>
<protein>
    <submittedName>
        <fullName evidence="9">Response regulator of hydrogenase 3 activity (Sensor HydH)</fullName>
    </submittedName>
</protein>
<dbReference type="PRINTS" id="PR01590">
    <property type="entry name" value="HTHFIS"/>
</dbReference>
<dbReference type="STRING" id="1184267.A11Q_2165"/>
<keyword evidence="5" id="KW-0804">Transcription</keyword>
<gene>
    <name evidence="9" type="ORF">A11Q_2165</name>
</gene>
<dbReference type="SUPFAM" id="SSF46689">
    <property type="entry name" value="Homeodomain-like"/>
    <property type="match status" value="1"/>
</dbReference>
<dbReference type="RefSeq" id="WP_015470871.1">
    <property type="nucleotide sequence ID" value="NC_020813.1"/>
</dbReference>
<dbReference type="Gene3D" id="1.10.8.60">
    <property type="match status" value="1"/>
</dbReference>
<dbReference type="GO" id="GO:0043565">
    <property type="term" value="F:sequence-specific DNA binding"/>
    <property type="evidence" value="ECO:0007669"/>
    <property type="project" value="InterPro"/>
</dbReference>
<dbReference type="KEGG" id="bex:A11Q_2165"/>
<evidence type="ECO:0000313" key="9">
    <source>
        <dbReference type="EMBL" id="AGH96381.1"/>
    </source>
</evidence>
<dbReference type="PROSITE" id="PS00676">
    <property type="entry name" value="SIGMA54_INTERACT_2"/>
    <property type="match status" value="1"/>
</dbReference>
<keyword evidence="10" id="KW-1185">Reference proteome</keyword>
<dbReference type="InterPro" id="IPR002197">
    <property type="entry name" value="HTH_Fis"/>
</dbReference>
<dbReference type="CDD" id="cd00009">
    <property type="entry name" value="AAA"/>
    <property type="match status" value="1"/>
</dbReference>
<accession>M4VEB7</accession>
<evidence type="ECO:0000259" key="8">
    <source>
        <dbReference type="PROSITE" id="PS50110"/>
    </source>
</evidence>